<dbReference type="Proteomes" id="UP001295794">
    <property type="component" value="Unassembled WGS sequence"/>
</dbReference>
<dbReference type="AlphaFoldDB" id="A0AAD2Q4V8"/>
<dbReference type="PANTHER" id="PTHR22642:SF2">
    <property type="entry name" value="PROTEIN LONG AFTER FAR-RED 3"/>
    <property type="match status" value="1"/>
</dbReference>
<sequence>MGTYRGCRHVLNRCFQGPGTSESFICLLTWARLRHSDHPGSDSSQFKIMDPMMGYYATVTRLAVKETSPRKSKGWIPKQIRTRIQALRGMTNDSAYATISESDTESIELGKRPDFVVFSPDTMHRPAGKITETRPLTTAVDGRGMSGRKL</sequence>
<dbReference type="InterPro" id="IPR011059">
    <property type="entry name" value="Metal-dep_hydrolase_composite"/>
</dbReference>
<keyword evidence="3" id="KW-1185">Reference proteome</keyword>
<proteinExistence type="predicted"/>
<organism evidence="2 3">
    <name type="scientific">Mycena citricolor</name>
    <dbReference type="NCBI Taxonomy" id="2018698"/>
    <lineage>
        <taxon>Eukaryota</taxon>
        <taxon>Fungi</taxon>
        <taxon>Dikarya</taxon>
        <taxon>Basidiomycota</taxon>
        <taxon>Agaricomycotina</taxon>
        <taxon>Agaricomycetes</taxon>
        <taxon>Agaricomycetidae</taxon>
        <taxon>Agaricales</taxon>
        <taxon>Marasmiineae</taxon>
        <taxon>Mycenaceae</taxon>
        <taxon>Mycena</taxon>
    </lineage>
</organism>
<dbReference type="GO" id="GO:0016810">
    <property type="term" value="F:hydrolase activity, acting on carbon-nitrogen (but not peptide) bonds"/>
    <property type="evidence" value="ECO:0007669"/>
    <property type="project" value="InterPro"/>
</dbReference>
<dbReference type="EMBL" id="CAVNYO010000403">
    <property type="protein sequence ID" value="CAK5274437.1"/>
    <property type="molecule type" value="Genomic_DNA"/>
</dbReference>
<reference evidence="2" key="1">
    <citation type="submission" date="2023-11" db="EMBL/GenBank/DDBJ databases">
        <authorList>
            <person name="De Vega J J."/>
            <person name="De Vega J J."/>
        </authorList>
    </citation>
    <scope>NUCLEOTIDE SEQUENCE</scope>
</reference>
<comment type="caution">
    <text evidence="2">The sequence shown here is derived from an EMBL/GenBank/DDBJ whole genome shotgun (WGS) entry which is preliminary data.</text>
</comment>
<accession>A0AAD2Q4V8</accession>
<evidence type="ECO:0000259" key="1">
    <source>
        <dbReference type="Pfam" id="PF07969"/>
    </source>
</evidence>
<gene>
    <name evidence="2" type="ORF">MYCIT1_LOCUS21656</name>
</gene>
<dbReference type="InterPro" id="IPR013108">
    <property type="entry name" value="Amidohydro_3"/>
</dbReference>
<dbReference type="Gene3D" id="3.20.20.140">
    <property type="entry name" value="Metal-dependent hydrolases"/>
    <property type="match status" value="1"/>
</dbReference>
<evidence type="ECO:0000313" key="2">
    <source>
        <dbReference type="EMBL" id="CAK5274437.1"/>
    </source>
</evidence>
<protein>
    <recommendedName>
        <fullName evidence="1">Amidohydrolase 3 domain-containing protein</fullName>
    </recommendedName>
</protein>
<feature type="domain" description="Amidohydrolase 3" evidence="1">
    <location>
        <begin position="39"/>
        <end position="143"/>
    </location>
</feature>
<dbReference type="PANTHER" id="PTHR22642">
    <property type="entry name" value="IMIDAZOLONEPROPIONASE"/>
    <property type="match status" value="1"/>
</dbReference>
<evidence type="ECO:0000313" key="3">
    <source>
        <dbReference type="Proteomes" id="UP001295794"/>
    </source>
</evidence>
<dbReference type="Gene3D" id="2.30.40.10">
    <property type="entry name" value="Urease, subunit C, domain 1"/>
    <property type="match status" value="1"/>
</dbReference>
<name>A0AAD2Q4V8_9AGAR</name>
<dbReference type="Pfam" id="PF07969">
    <property type="entry name" value="Amidohydro_3"/>
    <property type="match status" value="1"/>
</dbReference>